<dbReference type="Gene3D" id="3.30.460.10">
    <property type="entry name" value="Beta Polymerase, domain 2"/>
    <property type="match status" value="1"/>
</dbReference>
<dbReference type="GO" id="GO:0017148">
    <property type="term" value="P:negative regulation of translation"/>
    <property type="evidence" value="ECO:0007669"/>
    <property type="project" value="UniProtKB-UniRule"/>
</dbReference>
<dbReference type="PANTHER" id="PTHR21043">
    <property type="entry name" value="IOJAP SUPERFAMILY ORTHOLOG"/>
    <property type="match status" value="1"/>
</dbReference>
<dbReference type="Pfam" id="PF02410">
    <property type="entry name" value="RsfS"/>
    <property type="match status" value="1"/>
</dbReference>
<dbReference type="NCBIfam" id="TIGR00090">
    <property type="entry name" value="rsfS_iojap_ybeB"/>
    <property type="match status" value="1"/>
</dbReference>
<dbReference type="GO" id="GO:0005737">
    <property type="term" value="C:cytoplasm"/>
    <property type="evidence" value="ECO:0007669"/>
    <property type="project" value="UniProtKB-SubCell"/>
</dbReference>
<dbReference type="InterPro" id="IPR043519">
    <property type="entry name" value="NT_sf"/>
</dbReference>
<comment type="function">
    <text evidence="2">Functions as a ribosomal silencing factor. Interacts with ribosomal protein uL14 (rplN), blocking formation of intersubunit bridge B8. Prevents association of the 30S and 50S ribosomal subunits and the formation of functional ribosomes, thus repressing translation.</text>
</comment>
<evidence type="ECO:0000313" key="3">
    <source>
        <dbReference type="EMBL" id="HHS01694.1"/>
    </source>
</evidence>
<keyword evidence="2" id="KW-0810">Translation regulation</keyword>
<evidence type="ECO:0000256" key="1">
    <source>
        <dbReference type="ARBA" id="ARBA00010574"/>
    </source>
</evidence>
<organism evidence="3">
    <name type="scientific">Caldicellulosiruptor owensensis</name>
    <dbReference type="NCBI Taxonomy" id="55205"/>
    <lineage>
        <taxon>Bacteria</taxon>
        <taxon>Bacillati</taxon>
        <taxon>Bacillota</taxon>
        <taxon>Bacillota incertae sedis</taxon>
        <taxon>Caldicellulosiruptorales</taxon>
        <taxon>Caldicellulosiruptoraceae</taxon>
        <taxon>Caldicellulosiruptor</taxon>
    </lineage>
</organism>
<dbReference type="GO" id="GO:0042256">
    <property type="term" value="P:cytosolic ribosome assembly"/>
    <property type="evidence" value="ECO:0007669"/>
    <property type="project" value="UniProtKB-UniRule"/>
</dbReference>
<name>A0A7C5Z623_9FIRM</name>
<proteinExistence type="inferred from homology"/>
<evidence type="ECO:0000256" key="2">
    <source>
        <dbReference type="HAMAP-Rule" id="MF_01477"/>
    </source>
</evidence>
<accession>A0A7C5Z623</accession>
<gene>
    <name evidence="2 3" type="primary">rsfS</name>
    <name evidence="3" type="ORF">ENL71_04075</name>
</gene>
<comment type="subunit">
    <text evidence="2">Interacts with ribosomal protein uL14 (rplN).</text>
</comment>
<dbReference type="InterPro" id="IPR004394">
    <property type="entry name" value="Iojap/RsfS/C7orf30"/>
</dbReference>
<dbReference type="HAMAP" id="MF_01477">
    <property type="entry name" value="Iojap_RsfS"/>
    <property type="match status" value="1"/>
</dbReference>
<dbReference type="GO" id="GO:0043023">
    <property type="term" value="F:ribosomal large subunit binding"/>
    <property type="evidence" value="ECO:0007669"/>
    <property type="project" value="TreeGrafter"/>
</dbReference>
<comment type="similarity">
    <text evidence="1 2">Belongs to the Iojap/RsfS family.</text>
</comment>
<dbReference type="PANTHER" id="PTHR21043:SF0">
    <property type="entry name" value="MITOCHONDRIAL ASSEMBLY OF RIBOSOMAL LARGE SUBUNIT PROTEIN 1"/>
    <property type="match status" value="1"/>
</dbReference>
<comment type="caution">
    <text evidence="3">The sequence shown here is derived from an EMBL/GenBank/DDBJ whole genome shotgun (WGS) entry which is preliminary data.</text>
</comment>
<dbReference type="AlphaFoldDB" id="A0A7C5Z623"/>
<dbReference type="EMBL" id="DRUZ01000052">
    <property type="protein sequence ID" value="HHS01694.1"/>
    <property type="molecule type" value="Genomic_DNA"/>
</dbReference>
<protein>
    <recommendedName>
        <fullName evidence="2">Ribosomal silencing factor RsfS</fullName>
    </recommendedName>
</protein>
<dbReference type="GO" id="GO:0090071">
    <property type="term" value="P:negative regulation of ribosome biogenesis"/>
    <property type="evidence" value="ECO:0007669"/>
    <property type="project" value="UniProtKB-UniRule"/>
</dbReference>
<keyword evidence="2" id="KW-0963">Cytoplasm</keyword>
<sequence length="110" mass="12909">MEQKIYEIVKLLSDKKAQDIVVLDISKLTIIADYFIICSASNVQHVKAIVDEIEEKEPVHILRIEGKESFRWVVVDFGDIILHIFHEKEREFYNLERLWVDAQKVEIAAL</sequence>
<keyword evidence="2" id="KW-0678">Repressor</keyword>
<reference evidence="3" key="1">
    <citation type="journal article" date="2020" name="mSystems">
        <title>Genome- and Community-Level Interaction Insights into Carbon Utilization and Element Cycling Functions of Hydrothermarchaeota in Hydrothermal Sediment.</title>
        <authorList>
            <person name="Zhou Z."/>
            <person name="Liu Y."/>
            <person name="Xu W."/>
            <person name="Pan J."/>
            <person name="Luo Z.H."/>
            <person name="Li M."/>
        </authorList>
    </citation>
    <scope>NUCLEOTIDE SEQUENCE [LARGE SCALE GENOMIC DNA]</scope>
    <source>
        <strain evidence="3">SpSt-102</strain>
    </source>
</reference>
<comment type="subcellular location">
    <subcellularLocation>
        <location evidence="2">Cytoplasm</location>
    </subcellularLocation>
</comment>
<dbReference type="SUPFAM" id="SSF81301">
    <property type="entry name" value="Nucleotidyltransferase"/>
    <property type="match status" value="1"/>
</dbReference>